<comment type="caution">
    <text evidence="1">The sequence shown here is derived from an EMBL/GenBank/DDBJ whole genome shotgun (WGS) entry which is preliminary data.</text>
</comment>
<dbReference type="Proteomes" id="UP001529510">
    <property type="component" value="Unassembled WGS sequence"/>
</dbReference>
<evidence type="ECO:0000313" key="2">
    <source>
        <dbReference type="Proteomes" id="UP001529510"/>
    </source>
</evidence>
<evidence type="ECO:0000313" key="1">
    <source>
        <dbReference type="EMBL" id="KAL0177545.1"/>
    </source>
</evidence>
<sequence>EFRDKLTALRSESEYESEVLLEQVEEERKRLQGELELLRVQDVSLQEDICTAAK</sequence>
<dbReference type="AlphaFoldDB" id="A0ABD0PUS7"/>
<organism evidence="1 2">
    <name type="scientific">Cirrhinus mrigala</name>
    <name type="common">Mrigala</name>
    <dbReference type="NCBI Taxonomy" id="683832"/>
    <lineage>
        <taxon>Eukaryota</taxon>
        <taxon>Metazoa</taxon>
        <taxon>Chordata</taxon>
        <taxon>Craniata</taxon>
        <taxon>Vertebrata</taxon>
        <taxon>Euteleostomi</taxon>
        <taxon>Actinopterygii</taxon>
        <taxon>Neopterygii</taxon>
        <taxon>Teleostei</taxon>
        <taxon>Ostariophysi</taxon>
        <taxon>Cypriniformes</taxon>
        <taxon>Cyprinidae</taxon>
        <taxon>Labeoninae</taxon>
        <taxon>Labeonini</taxon>
        <taxon>Cirrhinus</taxon>
    </lineage>
</organism>
<feature type="non-terminal residue" evidence="1">
    <location>
        <position position="54"/>
    </location>
</feature>
<reference evidence="1 2" key="1">
    <citation type="submission" date="2024-05" db="EMBL/GenBank/DDBJ databases">
        <title>Genome sequencing and assembly of Indian major carp, Cirrhinus mrigala (Hamilton, 1822).</title>
        <authorList>
            <person name="Mohindra V."/>
            <person name="Chowdhury L.M."/>
            <person name="Lal K."/>
            <person name="Jena J.K."/>
        </authorList>
    </citation>
    <scope>NUCLEOTIDE SEQUENCE [LARGE SCALE GENOMIC DNA]</scope>
    <source>
        <strain evidence="1">CM1030</strain>
        <tissue evidence="1">Blood</tissue>
    </source>
</reference>
<keyword evidence="2" id="KW-1185">Reference proteome</keyword>
<gene>
    <name evidence="1" type="ORF">M9458_026439</name>
</gene>
<name>A0ABD0PUS7_CIRMR</name>
<protein>
    <submittedName>
        <fullName evidence="1">Uncharacterized protein</fullName>
    </submittedName>
</protein>
<accession>A0ABD0PUS7</accession>
<proteinExistence type="predicted"/>
<feature type="non-terminal residue" evidence="1">
    <location>
        <position position="1"/>
    </location>
</feature>
<dbReference type="EMBL" id="JAMKFB020000013">
    <property type="protein sequence ID" value="KAL0177545.1"/>
    <property type="molecule type" value="Genomic_DNA"/>
</dbReference>